<proteinExistence type="predicted"/>
<dbReference type="OrthoDB" id="186473at2759"/>
<dbReference type="InParanoid" id="A0A1Z5K3R4"/>
<reference evidence="1 2" key="1">
    <citation type="journal article" date="2015" name="Plant Cell">
        <title>Oil accumulation by the oleaginous diatom Fistulifera solaris as revealed by the genome and transcriptome.</title>
        <authorList>
            <person name="Tanaka T."/>
            <person name="Maeda Y."/>
            <person name="Veluchamy A."/>
            <person name="Tanaka M."/>
            <person name="Abida H."/>
            <person name="Marechal E."/>
            <person name="Bowler C."/>
            <person name="Muto M."/>
            <person name="Sunaga Y."/>
            <person name="Tanaka M."/>
            <person name="Yoshino T."/>
            <person name="Taniguchi T."/>
            <person name="Fukuda Y."/>
            <person name="Nemoto M."/>
            <person name="Matsumoto M."/>
            <person name="Wong P.S."/>
            <person name="Aburatani S."/>
            <person name="Fujibuchi W."/>
        </authorList>
    </citation>
    <scope>NUCLEOTIDE SEQUENCE [LARGE SCALE GENOMIC DNA]</scope>
    <source>
        <strain evidence="1 2">JPCC DA0580</strain>
    </source>
</reference>
<dbReference type="Proteomes" id="UP000198406">
    <property type="component" value="Unassembled WGS sequence"/>
</dbReference>
<evidence type="ECO:0000313" key="1">
    <source>
        <dbReference type="EMBL" id="GAX20812.1"/>
    </source>
</evidence>
<sequence length="228" mass="25499">MLLVLPNAFITAAFAVTATLSVSSALNMWSTFHACRSTPPESLSVSFATAAEALQQLQQCSRKESLSLFLQAARVPLIPEIEGAWDGVLLENNGWIMTEVSQFLTHKLFSKGRRWNGKAFQDDQNRGINQFTTKTSTTEFDHAFDYQIETSALRKDQKSLVLRYNNYQKIRSGGWTSLLWMSMVDEIRLIDCANGECVLIGIGSMGWSGGMYNGSPFCLHRPFNTLSH</sequence>
<keyword evidence="2" id="KW-1185">Reference proteome</keyword>
<gene>
    <name evidence="1" type="ORF">FisN_7Hh125</name>
</gene>
<name>A0A1Z5K3R4_FISSO</name>
<evidence type="ECO:0000313" key="2">
    <source>
        <dbReference type="Proteomes" id="UP000198406"/>
    </source>
</evidence>
<dbReference type="AlphaFoldDB" id="A0A1Z5K3R4"/>
<protein>
    <submittedName>
        <fullName evidence="1">Uncharacterized protein</fullName>
    </submittedName>
</protein>
<comment type="caution">
    <text evidence="1">The sequence shown here is derived from an EMBL/GenBank/DDBJ whole genome shotgun (WGS) entry which is preliminary data.</text>
</comment>
<dbReference type="EMBL" id="BDSP01000152">
    <property type="protein sequence ID" value="GAX20812.1"/>
    <property type="molecule type" value="Genomic_DNA"/>
</dbReference>
<accession>A0A1Z5K3R4</accession>
<organism evidence="1 2">
    <name type="scientific">Fistulifera solaris</name>
    <name type="common">Oleaginous diatom</name>
    <dbReference type="NCBI Taxonomy" id="1519565"/>
    <lineage>
        <taxon>Eukaryota</taxon>
        <taxon>Sar</taxon>
        <taxon>Stramenopiles</taxon>
        <taxon>Ochrophyta</taxon>
        <taxon>Bacillariophyta</taxon>
        <taxon>Bacillariophyceae</taxon>
        <taxon>Bacillariophycidae</taxon>
        <taxon>Naviculales</taxon>
        <taxon>Naviculaceae</taxon>
        <taxon>Fistulifera</taxon>
    </lineage>
</organism>